<organism evidence="4 5">
    <name type="scientific">Koribacter versatilis (strain Ellin345)</name>
    <dbReference type="NCBI Taxonomy" id="204669"/>
    <lineage>
        <taxon>Bacteria</taxon>
        <taxon>Pseudomonadati</taxon>
        <taxon>Acidobacteriota</taxon>
        <taxon>Terriglobia</taxon>
        <taxon>Terriglobales</taxon>
        <taxon>Candidatus Korobacteraceae</taxon>
        <taxon>Candidatus Korobacter</taxon>
    </lineage>
</organism>
<comment type="similarity">
    <text evidence="1 2">Belongs to the anti-sigma-factor antagonist family.</text>
</comment>
<dbReference type="InterPro" id="IPR036513">
    <property type="entry name" value="STAS_dom_sf"/>
</dbReference>
<dbReference type="STRING" id="204669.Acid345_4774"/>
<feature type="domain" description="STAS" evidence="3">
    <location>
        <begin position="5"/>
        <end position="111"/>
    </location>
</feature>
<dbReference type="PROSITE" id="PS50801">
    <property type="entry name" value="STAS"/>
    <property type="match status" value="1"/>
</dbReference>
<proteinExistence type="inferred from homology"/>
<dbReference type="SUPFAM" id="SSF52091">
    <property type="entry name" value="SpoIIaa-like"/>
    <property type="match status" value="1"/>
</dbReference>
<dbReference type="Pfam" id="PF01740">
    <property type="entry name" value="STAS"/>
    <property type="match status" value="1"/>
</dbReference>
<evidence type="ECO:0000256" key="1">
    <source>
        <dbReference type="ARBA" id="ARBA00009013"/>
    </source>
</evidence>
<dbReference type="AlphaFoldDB" id="Q1IH77"/>
<reference evidence="4 5" key="1">
    <citation type="journal article" date="2009" name="Appl. Environ. Microbiol.">
        <title>Three genomes from the phylum Acidobacteria provide insight into the lifestyles of these microorganisms in soils.</title>
        <authorList>
            <person name="Ward N.L."/>
            <person name="Challacombe J.F."/>
            <person name="Janssen P.H."/>
            <person name="Henrissat B."/>
            <person name="Coutinho P.M."/>
            <person name="Wu M."/>
            <person name="Xie G."/>
            <person name="Haft D.H."/>
            <person name="Sait M."/>
            <person name="Badger J."/>
            <person name="Barabote R.D."/>
            <person name="Bradley B."/>
            <person name="Brettin T.S."/>
            <person name="Brinkac L.M."/>
            <person name="Bruce D."/>
            <person name="Creasy T."/>
            <person name="Daugherty S.C."/>
            <person name="Davidsen T.M."/>
            <person name="DeBoy R.T."/>
            <person name="Detter J.C."/>
            <person name="Dodson R.J."/>
            <person name="Durkin A.S."/>
            <person name="Ganapathy A."/>
            <person name="Gwinn-Giglio M."/>
            <person name="Han C.S."/>
            <person name="Khouri H."/>
            <person name="Kiss H."/>
            <person name="Kothari S.P."/>
            <person name="Madupu R."/>
            <person name="Nelson K.E."/>
            <person name="Nelson W.C."/>
            <person name="Paulsen I."/>
            <person name="Penn K."/>
            <person name="Ren Q."/>
            <person name="Rosovitz M.J."/>
            <person name="Selengut J.D."/>
            <person name="Shrivastava S."/>
            <person name="Sullivan S.A."/>
            <person name="Tapia R."/>
            <person name="Thompson L.S."/>
            <person name="Watkins K.L."/>
            <person name="Yang Q."/>
            <person name="Yu C."/>
            <person name="Zafar N."/>
            <person name="Zhou L."/>
            <person name="Kuske C.R."/>
        </authorList>
    </citation>
    <scope>NUCLEOTIDE SEQUENCE [LARGE SCALE GENOMIC DNA]</scope>
    <source>
        <strain evidence="4 5">Ellin345</strain>
    </source>
</reference>
<dbReference type="EnsemblBacteria" id="ABF43773">
    <property type="protein sequence ID" value="ABF43773"/>
    <property type="gene ID" value="Acid345_4774"/>
</dbReference>
<dbReference type="InterPro" id="IPR003658">
    <property type="entry name" value="Anti-sigma_ant"/>
</dbReference>
<evidence type="ECO:0000313" key="5">
    <source>
        <dbReference type="Proteomes" id="UP000002432"/>
    </source>
</evidence>
<dbReference type="InterPro" id="IPR002645">
    <property type="entry name" value="STAS_dom"/>
</dbReference>
<gene>
    <name evidence="4" type="ordered locus">Acid345_4774</name>
</gene>
<keyword evidence="5" id="KW-1185">Reference proteome</keyword>
<dbReference type="PANTHER" id="PTHR33495:SF2">
    <property type="entry name" value="ANTI-SIGMA FACTOR ANTAGONIST TM_1081-RELATED"/>
    <property type="match status" value="1"/>
</dbReference>
<dbReference type="EMBL" id="CP000360">
    <property type="protein sequence ID" value="ABF43773.1"/>
    <property type="molecule type" value="Genomic_DNA"/>
</dbReference>
<evidence type="ECO:0000313" key="4">
    <source>
        <dbReference type="EMBL" id="ABF43773.1"/>
    </source>
</evidence>
<dbReference type="RefSeq" id="WP_011525569.1">
    <property type="nucleotide sequence ID" value="NC_008009.1"/>
</dbReference>
<dbReference type="eggNOG" id="COG1366">
    <property type="taxonomic scope" value="Bacteria"/>
</dbReference>
<dbReference type="GO" id="GO:0043856">
    <property type="term" value="F:anti-sigma factor antagonist activity"/>
    <property type="evidence" value="ECO:0007669"/>
    <property type="project" value="InterPro"/>
</dbReference>
<dbReference type="Proteomes" id="UP000002432">
    <property type="component" value="Chromosome"/>
</dbReference>
<dbReference type="OrthoDB" id="129620at2"/>
<dbReference type="Gene3D" id="3.30.750.24">
    <property type="entry name" value="STAS domain"/>
    <property type="match status" value="1"/>
</dbReference>
<dbReference type="CDD" id="cd07043">
    <property type="entry name" value="STAS_anti-anti-sigma_factors"/>
    <property type="match status" value="1"/>
</dbReference>
<evidence type="ECO:0000256" key="2">
    <source>
        <dbReference type="RuleBase" id="RU003749"/>
    </source>
</evidence>
<dbReference type="HOGENOM" id="CLU_115403_6_4_0"/>
<accession>Q1IH77</accession>
<evidence type="ECO:0000259" key="3">
    <source>
        <dbReference type="PROSITE" id="PS50801"/>
    </source>
</evidence>
<protein>
    <recommendedName>
        <fullName evidence="2">Anti-sigma factor antagonist</fullName>
    </recommendedName>
</protein>
<dbReference type="NCBIfam" id="TIGR00377">
    <property type="entry name" value="ant_ant_sig"/>
    <property type="match status" value="1"/>
</dbReference>
<dbReference type="KEGG" id="aba:Acid345_4774"/>
<dbReference type="PANTHER" id="PTHR33495">
    <property type="entry name" value="ANTI-SIGMA FACTOR ANTAGONIST TM_1081-RELATED-RELATED"/>
    <property type="match status" value="1"/>
</dbReference>
<sequence>METNLELILQSRGETDVITLKGPLLLANIFAFQNSVRASKTPSLIIDMTAVPYIDSAGIGVLIGAYVNREKDGRKLLLVGVTPRVHTALQVTKVESFFSFADTLPPDTGGA</sequence>
<name>Q1IH77_KORVE</name>